<gene>
    <name evidence="1" type="ORF">I41_25770</name>
</gene>
<sequence length="55" mass="6049">MPYRRGCFLKITAIPSSPATTAMPTIAERSVKRRRSLRAATPPRAAPNLTMYLCG</sequence>
<protein>
    <submittedName>
        <fullName evidence="1">Uncharacterized protein</fullName>
    </submittedName>
</protein>
<dbReference type="EMBL" id="CP036339">
    <property type="protein sequence ID" value="QDT73388.1"/>
    <property type="molecule type" value="Genomic_DNA"/>
</dbReference>
<dbReference type="RefSeq" id="WP_168206857.1">
    <property type="nucleotide sequence ID" value="NZ_CP036339.1"/>
</dbReference>
<keyword evidence="2" id="KW-1185">Reference proteome</keyword>
<reference evidence="1 2" key="1">
    <citation type="submission" date="2019-02" db="EMBL/GenBank/DDBJ databases">
        <title>Deep-cultivation of Planctomycetes and their phenomic and genomic characterization uncovers novel biology.</title>
        <authorList>
            <person name="Wiegand S."/>
            <person name="Jogler M."/>
            <person name="Boedeker C."/>
            <person name="Pinto D."/>
            <person name="Vollmers J."/>
            <person name="Rivas-Marin E."/>
            <person name="Kohn T."/>
            <person name="Peeters S.H."/>
            <person name="Heuer A."/>
            <person name="Rast P."/>
            <person name="Oberbeckmann S."/>
            <person name="Bunk B."/>
            <person name="Jeske O."/>
            <person name="Meyerdierks A."/>
            <person name="Storesund J.E."/>
            <person name="Kallscheuer N."/>
            <person name="Luecker S."/>
            <person name="Lage O.M."/>
            <person name="Pohl T."/>
            <person name="Merkel B.J."/>
            <person name="Hornburger P."/>
            <person name="Mueller R.-W."/>
            <person name="Bruemmer F."/>
            <person name="Labrenz M."/>
            <person name="Spormann A.M."/>
            <person name="Op den Camp H."/>
            <person name="Overmann J."/>
            <person name="Amann R."/>
            <person name="Jetten M.S.M."/>
            <person name="Mascher T."/>
            <person name="Medema M.H."/>
            <person name="Devos D.P."/>
            <person name="Kaster A.-K."/>
            <person name="Ovreas L."/>
            <person name="Rohde M."/>
            <person name="Galperin M.Y."/>
            <person name="Jogler C."/>
        </authorList>
    </citation>
    <scope>NUCLEOTIDE SEQUENCE [LARGE SCALE GENOMIC DNA]</scope>
    <source>
        <strain evidence="1 2">I41</strain>
    </source>
</reference>
<dbReference type="Proteomes" id="UP000317909">
    <property type="component" value="Chromosome"/>
</dbReference>
<evidence type="ECO:0000313" key="2">
    <source>
        <dbReference type="Proteomes" id="UP000317909"/>
    </source>
</evidence>
<accession>A0A517TYD3</accession>
<proteinExistence type="predicted"/>
<evidence type="ECO:0000313" key="1">
    <source>
        <dbReference type="EMBL" id="QDT73388.1"/>
    </source>
</evidence>
<name>A0A517TYD3_9BACT</name>
<organism evidence="1 2">
    <name type="scientific">Lacipirellula limnantheis</name>
    <dbReference type="NCBI Taxonomy" id="2528024"/>
    <lineage>
        <taxon>Bacteria</taxon>
        <taxon>Pseudomonadati</taxon>
        <taxon>Planctomycetota</taxon>
        <taxon>Planctomycetia</taxon>
        <taxon>Pirellulales</taxon>
        <taxon>Lacipirellulaceae</taxon>
        <taxon>Lacipirellula</taxon>
    </lineage>
</organism>
<dbReference type="AlphaFoldDB" id="A0A517TYD3"/>
<dbReference type="KEGG" id="llh:I41_25770"/>